<comment type="caution">
    <text evidence="2">The sequence shown here is derived from an EMBL/GenBank/DDBJ whole genome shotgun (WGS) entry which is preliminary data.</text>
</comment>
<dbReference type="Proteomes" id="UP000321436">
    <property type="component" value="Unassembled WGS sequence"/>
</dbReference>
<sequence length="271" mass="31091">MKVAVLDMYEGVPNEGMRCIRELLMDFSEQQQIPLQLNEFDVRLQQQVPDLGYDVYISSGGPGSPLDSAGNAWEEAYFGWLNSVLAWNEVPGNRKKHIFLICHSFQIVCRYFSLATVCRRKSPAFGVFPVHKTEAGMEELLFSGLPDPFYIVDSRNWQVTQPDDEKLAAMGAQVLTIEKERPHVPLERATMAIRFNPYMTGTQFHPEADAAGMRKYLLQPARKQRVIQEHGEEKYRSMLELLAEPDKILLTHNTLLPNFLLEALQRQQQYT</sequence>
<dbReference type="Gene3D" id="3.40.50.880">
    <property type="match status" value="1"/>
</dbReference>
<evidence type="ECO:0000313" key="2">
    <source>
        <dbReference type="EMBL" id="GEP97879.1"/>
    </source>
</evidence>
<evidence type="ECO:0000259" key="1">
    <source>
        <dbReference type="Pfam" id="PF00117"/>
    </source>
</evidence>
<reference evidence="2 3" key="1">
    <citation type="submission" date="2019-07" db="EMBL/GenBank/DDBJ databases">
        <title>Whole genome shotgun sequence of Chitinophaga cymbidii NBRC 109752.</title>
        <authorList>
            <person name="Hosoyama A."/>
            <person name="Uohara A."/>
            <person name="Ohji S."/>
            <person name="Ichikawa N."/>
        </authorList>
    </citation>
    <scope>NUCLEOTIDE SEQUENCE [LARGE SCALE GENOMIC DNA]</scope>
    <source>
        <strain evidence="2 3">NBRC 109752</strain>
    </source>
</reference>
<dbReference type="Pfam" id="PF00117">
    <property type="entry name" value="GATase"/>
    <property type="match status" value="1"/>
</dbReference>
<evidence type="ECO:0000313" key="3">
    <source>
        <dbReference type="Proteomes" id="UP000321436"/>
    </source>
</evidence>
<dbReference type="InterPro" id="IPR017926">
    <property type="entry name" value="GATASE"/>
</dbReference>
<dbReference type="PROSITE" id="PS51273">
    <property type="entry name" value="GATASE_TYPE_1"/>
    <property type="match status" value="1"/>
</dbReference>
<protein>
    <recommendedName>
        <fullName evidence="1">Glutamine amidotransferase domain-containing protein</fullName>
    </recommendedName>
</protein>
<dbReference type="RefSeq" id="WP_146865888.1">
    <property type="nucleotide sequence ID" value="NZ_BKAU01000005.1"/>
</dbReference>
<dbReference type="InterPro" id="IPR029062">
    <property type="entry name" value="Class_I_gatase-like"/>
</dbReference>
<gene>
    <name evidence="2" type="ORF">CCY01nite_41390</name>
</gene>
<dbReference type="SUPFAM" id="SSF52317">
    <property type="entry name" value="Class I glutamine amidotransferase-like"/>
    <property type="match status" value="1"/>
</dbReference>
<keyword evidence="3" id="KW-1185">Reference proteome</keyword>
<feature type="domain" description="Glutamine amidotransferase" evidence="1">
    <location>
        <begin position="33"/>
        <end position="215"/>
    </location>
</feature>
<name>A0A512RQA9_9BACT</name>
<dbReference type="AlphaFoldDB" id="A0A512RQA9"/>
<accession>A0A512RQA9</accession>
<dbReference type="EMBL" id="BKAU01000005">
    <property type="protein sequence ID" value="GEP97879.1"/>
    <property type="molecule type" value="Genomic_DNA"/>
</dbReference>
<dbReference type="OrthoDB" id="639921at2"/>
<proteinExistence type="predicted"/>
<organism evidence="2 3">
    <name type="scientific">Chitinophaga cymbidii</name>
    <dbReference type="NCBI Taxonomy" id="1096750"/>
    <lineage>
        <taxon>Bacteria</taxon>
        <taxon>Pseudomonadati</taxon>
        <taxon>Bacteroidota</taxon>
        <taxon>Chitinophagia</taxon>
        <taxon>Chitinophagales</taxon>
        <taxon>Chitinophagaceae</taxon>
        <taxon>Chitinophaga</taxon>
    </lineage>
</organism>